<dbReference type="CDD" id="cd12148">
    <property type="entry name" value="fungal_TF_MHR"/>
    <property type="match status" value="1"/>
</dbReference>
<dbReference type="HOGENOM" id="CLU_060553_0_0_1"/>
<proteinExistence type="predicted"/>
<keyword evidence="3" id="KW-0238">DNA-binding</keyword>
<accession>W7E348</accession>
<keyword evidence="2" id="KW-0805">Transcription regulation</keyword>
<sequence length="385" mass="42805">MHHSIGPDTQQARYHEGETATLDIALHLVGNGDADILGLSLQRFTDFPVDTPFLDNAFHSCNFPPDFIVQEGLHDTVPTKTPDYNDPMSDIMFRACTTLDNDSTSIEPSPENTSSVSEQPVVGGSNDVFLAHTAQSSPEQFGSQNTSGWQEDIEEDDLSHLLLQSASGFINYLGKSELYGALQSRFCGCQLLNPPLIRRLKSIPGTELGRKFISDVTGSTYFSDHITAFLENWSPSTPNISEHSTYDKSRLPSYEVAQSWIDSYLDSVQCTYPILDKSSFMAEFYRTYEYLSPETDPVWCAVVNTILATGYRANPSSNEDQYCNLFTNALGLFDRVALLMCSLRKVQTLMLMYLFVSSTCLPHWGYTVLALAVKEAQAIGLRTSP</sequence>
<dbReference type="PANTHER" id="PTHR46910">
    <property type="entry name" value="TRANSCRIPTION FACTOR PDR1"/>
    <property type="match status" value="1"/>
</dbReference>
<evidence type="ECO:0000313" key="6">
    <source>
        <dbReference type="EMBL" id="EUN22636.1"/>
    </source>
</evidence>
<protein>
    <recommendedName>
        <fullName evidence="8">Transcription factor domain-containing protein</fullName>
    </recommendedName>
</protein>
<evidence type="ECO:0000256" key="3">
    <source>
        <dbReference type="ARBA" id="ARBA00023125"/>
    </source>
</evidence>
<evidence type="ECO:0000256" key="4">
    <source>
        <dbReference type="ARBA" id="ARBA00023163"/>
    </source>
</evidence>
<reference evidence="6 7" key="1">
    <citation type="journal article" date="2013" name="PLoS Genet.">
        <title>Comparative genome structure, secondary metabolite, and effector coding capacity across Cochliobolus pathogens.</title>
        <authorList>
            <person name="Condon B.J."/>
            <person name="Leng Y."/>
            <person name="Wu D."/>
            <person name="Bushley K.E."/>
            <person name="Ohm R.A."/>
            <person name="Otillar R."/>
            <person name="Martin J."/>
            <person name="Schackwitz W."/>
            <person name="Grimwood J."/>
            <person name="MohdZainudin N."/>
            <person name="Xue C."/>
            <person name="Wang R."/>
            <person name="Manning V.A."/>
            <person name="Dhillon B."/>
            <person name="Tu Z.J."/>
            <person name="Steffenson B.J."/>
            <person name="Salamov A."/>
            <person name="Sun H."/>
            <person name="Lowry S."/>
            <person name="LaButti K."/>
            <person name="Han J."/>
            <person name="Copeland A."/>
            <person name="Lindquist E."/>
            <person name="Barry K."/>
            <person name="Schmutz J."/>
            <person name="Baker S.E."/>
            <person name="Ciuffetti L.M."/>
            <person name="Grigoriev I.V."/>
            <person name="Zhong S."/>
            <person name="Turgeon B.G."/>
        </authorList>
    </citation>
    <scope>NUCLEOTIDE SEQUENCE [LARGE SCALE GENOMIC DNA]</scope>
    <source>
        <strain evidence="6 7">FI3</strain>
    </source>
</reference>
<keyword evidence="5" id="KW-0539">Nucleus</keyword>
<dbReference type="EMBL" id="KI968806">
    <property type="protein sequence ID" value="EUN22636.1"/>
    <property type="molecule type" value="Genomic_DNA"/>
</dbReference>
<dbReference type="GeneID" id="26254521"/>
<comment type="subcellular location">
    <subcellularLocation>
        <location evidence="1">Nucleus</location>
    </subcellularLocation>
</comment>
<dbReference type="RefSeq" id="XP_014552211.1">
    <property type="nucleotide sequence ID" value="XM_014696725.1"/>
</dbReference>
<dbReference type="GO" id="GO:0003677">
    <property type="term" value="F:DNA binding"/>
    <property type="evidence" value="ECO:0007669"/>
    <property type="project" value="UniProtKB-KW"/>
</dbReference>
<dbReference type="InterPro" id="IPR050987">
    <property type="entry name" value="AtrR-like"/>
</dbReference>
<gene>
    <name evidence="6" type="ORF">COCVIDRAFT_30378</name>
</gene>
<dbReference type="AlphaFoldDB" id="W7E348"/>
<dbReference type="Proteomes" id="UP000054337">
    <property type="component" value="Unassembled WGS sequence"/>
</dbReference>
<evidence type="ECO:0000313" key="7">
    <source>
        <dbReference type="Proteomes" id="UP000054337"/>
    </source>
</evidence>
<dbReference type="PANTHER" id="PTHR46910:SF37">
    <property type="entry name" value="ZN(II)2CYS6 TRANSCRIPTION FACTOR (EUROFUNG)"/>
    <property type="match status" value="1"/>
</dbReference>
<organism evidence="6 7">
    <name type="scientific">Bipolaris victoriae (strain FI3)</name>
    <name type="common">Victoria blight of oats agent</name>
    <name type="synonym">Cochliobolus victoriae</name>
    <dbReference type="NCBI Taxonomy" id="930091"/>
    <lineage>
        <taxon>Eukaryota</taxon>
        <taxon>Fungi</taxon>
        <taxon>Dikarya</taxon>
        <taxon>Ascomycota</taxon>
        <taxon>Pezizomycotina</taxon>
        <taxon>Dothideomycetes</taxon>
        <taxon>Pleosporomycetidae</taxon>
        <taxon>Pleosporales</taxon>
        <taxon>Pleosporineae</taxon>
        <taxon>Pleosporaceae</taxon>
        <taxon>Bipolaris</taxon>
    </lineage>
</organism>
<evidence type="ECO:0008006" key="8">
    <source>
        <dbReference type="Google" id="ProtNLM"/>
    </source>
</evidence>
<dbReference type="GO" id="GO:0003700">
    <property type="term" value="F:DNA-binding transcription factor activity"/>
    <property type="evidence" value="ECO:0007669"/>
    <property type="project" value="InterPro"/>
</dbReference>
<evidence type="ECO:0000256" key="5">
    <source>
        <dbReference type="ARBA" id="ARBA00023242"/>
    </source>
</evidence>
<dbReference type="GO" id="GO:0005634">
    <property type="term" value="C:nucleus"/>
    <property type="evidence" value="ECO:0007669"/>
    <property type="project" value="UniProtKB-SubCell"/>
</dbReference>
<evidence type="ECO:0000256" key="1">
    <source>
        <dbReference type="ARBA" id="ARBA00004123"/>
    </source>
</evidence>
<keyword evidence="4" id="KW-0804">Transcription</keyword>
<keyword evidence="7" id="KW-1185">Reference proteome</keyword>
<name>W7E348_BIPV3</name>
<evidence type="ECO:0000256" key="2">
    <source>
        <dbReference type="ARBA" id="ARBA00023015"/>
    </source>
</evidence>